<dbReference type="GO" id="GO:0005763">
    <property type="term" value="C:mitochondrial small ribosomal subunit"/>
    <property type="evidence" value="ECO:0007669"/>
    <property type="project" value="TreeGrafter"/>
</dbReference>
<dbReference type="InterPro" id="IPR036870">
    <property type="entry name" value="Ribosomal_bS18_sf"/>
</dbReference>
<evidence type="ECO:0000256" key="3">
    <source>
        <dbReference type="ARBA" id="ARBA00022884"/>
    </source>
</evidence>
<dbReference type="Pfam" id="PF01084">
    <property type="entry name" value="Ribosomal_S18"/>
    <property type="match status" value="1"/>
</dbReference>
<dbReference type="PANTHER" id="PTHR13479:SF40">
    <property type="entry name" value="SMALL RIBOSOMAL SUBUNIT PROTEIN BS18M"/>
    <property type="match status" value="1"/>
</dbReference>
<dbReference type="EMBL" id="KX306824">
    <property type="protein sequence ID" value="AOC61627.1"/>
    <property type="molecule type" value="Genomic_DNA"/>
</dbReference>
<geneLocation type="chloroplast" evidence="9"/>
<keyword evidence="9" id="KW-0150">Chloroplast</keyword>
<comment type="subcellular location">
    <subcellularLocation>
        <location evidence="7">Plastid</location>
        <location evidence="7">Chloroplast</location>
    </subcellularLocation>
</comment>
<comment type="subunit">
    <text evidence="2 7">Part of the 30S ribosomal subunit.</text>
</comment>
<dbReference type="GO" id="GO:0070181">
    <property type="term" value="F:small ribosomal subunit rRNA binding"/>
    <property type="evidence" value="ECO:0007669"/>
    <property type="project" value="TreeGrafter"/>
</dbReference>
<dbReference type="AlphaFoldDB" id="A0A1B2RZ89"/>
<evidence type="ECO:0000256" key="4">
    <source>
        <dbReference type="ARBA" id="ARBA00022980"/>
    </source>
</evidence>
<gene>
    <name evidence="7 9" type="primary">rps18</name>
</gene>
<keyword evidence="3 7" id="KW-0694">RNA-binding</keyword>
<dbReference type="NCBIfam" id="TIGR00165">
    <property type="entry name" value="S18"/>
    <property type="match status" value="1"/>
</dbReference>
<evidence type="ECO:0000313" key="9">
    <source>
        <dbReference type="EMBL" id="AOC61627.1"/>
    </source>
</evidence>
<dbReference type="GO" id="GO:0006412">
    <property type="term" value="P:translation"/>
    <property type="evidence" value="ECO:0007669"/>
    <property type="project" value="UniProtKB-UniRule"/>
</dbReference>
<evidence type="ECO:0000256" key="1">
    <source>
        <dbReference type="ARBA" id="ARBA00005589"/>
    </source>
</evidence>
<dbReference type="Gene3D" id="4.10.640.10">
    <property type="entry name" value="Ribosomal protein S18"/>
    <property type="match status" value="1"/>
</dbReference>
<evidence type="ECO:0000256" key="8">
    <source>
        <dbReference type="RuleBase" id="RU003910"/>
    </source>
</evidence>
<keyword evidence="7" id="KW-0699">rRNA-binding</keyword>
<reference evidence="9" key="1">
    <citation type="journal article" date="2016" name="Genome Biol. Evol.">
        <title>Mitochondrion-to-Chloroplast DNA Transfers and Intragenomic Proliferation of Chloroplast Group II Introns in Gloeotilopsis Green Algae (Ulotrichales, Ulvophyceae).</title>
        <authorList>
            <person name="Turmel M."/>
            <person name="Otis C."/>
            <person name="Lemieux C."/>
        </authorList>
    </citation>
    <scope>NUCLEOTIDE SEQUENCE</scope>
</reference>
<name>A0A1B2RZ89_9CHLO</name>
<accession>A0A1B2RZ89</accession>
<dbReference type="SUPFAM" id="SSF46911">
    <property type="entry name" value="Ribosomal protein S18"/>
    <property type="match status" value="1"/>
</dbReference>
<keyword evidence="5 7" id="KW-0687">Ribonucleoprotein</keyword>
<comment type="similarity">
    <text evidence="1 7 8">Belongs to the bacterial ribosomal protein bS18 family.</text>
</comment>
<dbReference type="PANTHER" id="PTHR13479">
    <property type="entry name" value="30S RIBOSOMAL PROTEIN S18"/>
    <property type="match status" value="1"/>
</dbReference>
<evidence type="ECO:0000256" key="7">
    <source>
        <dbReference type="HAMAP-Rule" id="MF_00270"/>
    </source>
</evidence>
<evidence type="ECO:0000256" key="5">
    <source>
        <dbReference type="ARBA" id="ARBA00023274"/>
    </source>
</evidence>
<keyword evidence="4 7" id="KW-0689">Ribosomal protein</keyword>
<dbReference type="PRINTS" id="PR00974">
    <property type="entry name" value="RIBOSOMALS18"/>
</dbReference>
<dbReference type="InterPro" id="IPR001648">
    <property type="entry name" value="Ribosomal_bS18"/>
</dbReference>
<dbReference type="GO" id="GO:0003735">
    <property type="term" value="F:structural constituent of ribosome"/>
    <property type="evidence" value="ECO:0007669"/>
    <property type="project" value="InterPro"/>
</dbReference>
<protein>
    <recommendedName>
        <fullName evidence="6 7">Small ribosomal subunit protein bS18c</fullName>
    </recommendedName>
</protein>
<keyword evidence="9" id="KW-0934">Plastid</keyword>
<evidence type="ECO:0000256" key="2">
    <source>
        <dbReference type="ARBA" id="ARBA00011458"/>
    </source>
</evidence>
<proteinExistence type="inferred from homology"/>
<dbReference type="HAMAP" id="MF_00270">
    <property type="entry name" value="Ribosomal_bS18"/>
    <property type="match status" value="1"/>
</dbReference>
<organism evidence="9">
    <name type="scientific">Gloeotilopsis planctonica</name>
    <dbReference type="NCBI Taxonomy" id="34157"/>
    <lineage>
        <taxon>Eukaryota</taxon>
        <taxon>Viridiplantae</taxon>
        <taxon>Chlorophyta</taxon>
        <taxon>core chlorophytes</taxon>
        <taxon>Ulvophyceae</taxon>
        <taxon>OUU clade</taxon>
        <taxon>Ulotrichales</taxon>
        <taxon>Ulotrichaceae</taxon>
        <taxon>Gloeotilopsis</taxon>
    </lineage>
</organism>
<dbReference type="GO" id="GO:0009507">
    <property type="term" value="C:chloroplast"/>
    <property type="evidence" value="ECO:0007669"/>
    <property type="project" value="UniProtKB-SubCell"/>
</dbReference>
<sequence length="89" mass="10278">MKKYPKKKVKKKNKNKNNIALVFHKLNSTTPFVQGTIDYKNVALLRKYISAEGKILSRRLTRLTSKQQRHISTAIKTARIVGLLPFINQ</sequence>
<evidence type="ECO:0000256" key="6">
    <source>
        <dbReference type="ARBA" id="ARBA00035266"/>
    </source>
</evidence>